<evidence type="ECO:0008006" key="2">
    <source>
        <dbReference type="Google" id="ProtNLM"/>
    </source>
</evidence>
<accession>A0A6C0DWX2</accession>
<dbReference type="AlphaFoldDB" id="A0A6C0DWX2"/>
<name>A0A6C0DWX2_9ZZZZ</name>
<organism evidence="1">
    <name type="scientific">viral metagenome</name>
    <dbReference type="NCBI Taxonomy" id="1070528"/>
    <lineage>
        <taxon>unclassified sequences</taxon>
        <taxon>metagenomes</taxon>
        <taxon>organismal metagenomes</taxon>
    </lineage>
</organism>
<dbReference type="EMBL" id="MN739684">
    <property type="protein sequence ID" value="QHT20921.1"/>
    <property type="molecule type" value="Genomic_DNA"/>
</dbReference>
<protein>
    <recommendedName>
        <fullName evidence="2">F-box domain-containing protein</fullName>
    </recommendedName>
</protein>
<reference evidence="1" key="1">
    <citation type="journal article" date="2020" name="Nature">
        <title>Giant virus diversity and host interactions through global metagenomics.</title>
        <authorList>
            <person name="Schulz F."/>
            <person name="Roux S."/>
            <person name="Paez-Espino D."/>
            <person name="Jungbluth S."/>
            <person name="Walsh D.A."/>
            <person name="Denef V.J."/>
            <person name="McMahon K.D."/>
            <person name="Konstantinidis K.T."/>
            <person name="Eloe-Fadrosh E.A."/>
            <person name="Kyrpides N.C."/>
            <person name="Woyke T."/>
        </authorList>
    </citation>
    <scope>NUCLEOTIDE SEQUENCE</scope>
    <source>
        <strain evidence="1">GVMAG-M-3300023174-75</strain>
    </source>
</reference>
<evidence type="ECO:0000313" key="1">
    <source>
        <dbReference type="EMBL" id="QHT20921.1"/>
    </source>
</evidence>
<proteinExistence type="predicted"/>
<sequence length="233" mass="27576">MLLYFLKIDFFFLLFIYSLDKKATSKKQKERTAMMMCKDCELNICDLPRDLIAMIVDRIGDKDYLVSFRETCVLFSKSVSQFYIAGQMVSTKYGVFTERYVDKRFEFQYIMGDCVNANCYYDTEAVCEYVWNYGYRRYNHRIQKPMQSTTMFVNGKEYPVKHHYCAECFVKYVLVGSNPNASRHYGNYCSDGDKQVDVTFNSEPTPSTWIHYQTQDKEPLLNWQVDALNGKFY</sequence>